<protein>
    <submittedName>
        <fullName evidence="1">Uncharacterized protein</fullName>
    </submittedName>
</protein>
<organism evidence="1 2">
    <name type="scientific">Ricinus communis</name>
    <name type="common">Castor bean</name>
    <dbReference type="NCBI Taxonomy" id="3988"/>
    <lineage>
        <taxon>Eukaryota</taxon>
        <taxon>Viridiplantae</taxon>
        <taxon>Streptophyta</taxon>
        <taxon>Embryophyta</taxon>
        <taxon>Tracheophyta</taxon>
        <taxon>Spermatophyta</taxon>
        <taxon>Magnoliopsida</taxon>
        <taxon>eudicotyledons</taxon>
        <taxon>Gunneridae</taxon>
        <taxon>Pentapetalae</taxon>
        <taxon>rosids</taxon>
        <taxon>fabids</taxon>
        <taxon>Malpighiales</taxon>
        <taxon>Euphorbiaceae</taxon>
        <taxon>Acalyphoideae</taxon>
        <taxon>Acalypheae</taxon>
        <taxon>Ricinus</taxon>
    </lineage>
</organism>
<proteinExistence type="predicted"/>
<keyword evidence="2" id="KW-1185">Reference proteome</keyword>
<dbReference type="AlphaFoldDB" id="B9TCC1"/>
<reference evidence="2" key="1">
    <citation type="journal article" date="2010" name="Nat. Biotechnol.">
        <title>Draft genome sequence of the oilseed species Ricinus communis.</title>
        <authorList>
            <person name="Chan A.P."/>
            <person name="Crabtree J."/>
            <person name="Zhao Q."/>
            <person name="Lorenzi H."/>
            <person name="Orvis J."/>
            <person name="Puiu D."/>
            <person name="Melake-Berhan A."/>
            <person name="Jones K.M."/>
            <person name="Redman J."/>
            <person name="Chen G."/>
            <person name="Cahoon E.B."/>
            <person name="Gedil M."/>
            <person name="Stanke M."/>
            <person name="Haas B.J."/>
            <person name="Wortman J.R."/>
            <person name="Fraser-Liggett C.M."/>
            <person name="Ravel J."/>
            <person name="Rabinowicz P.D."/>
        </authorList>
    </citation>
    <scope>NUCLEOTIDE SEQUENCE [LARGE SCALE GENOMIC DNA]</scope>
    <source>
        <strain evidence="2">cv. Hale</strain>
    </source>
</reference>
<feature type="non-terminal residue" evidence="1">
    <location>
        <position position="1"/>
    </location>
</feature>
<gene>
    <name evidence="1" type="ORF">RCOM_2053770</name>
</gene>
<accession>B9TCC1</accession>
<dbReference type="Proteomes" id="UP000008311">
    <property type="component" value="Unassembled WGS sequence"/>
</dbReference>
<name>B9TCC1_RICCO</name>
<evidence type="ECO:0000313" key="2">
    <source>
        <dbReference type="Proteomes" id="UP000008311"/>
    </source>
</evidence>
<dbReference type="InParanoid" id="B9TCC1"/>
<dbReference type="EMBL" id="EQ977156">
    <property type="protein sequence ID" value="EEF26493.1"/>
    <property type="molecule type" value="Genomic_DNA"/>
</dbReference>
<sequence length="64" mass="7301">AKVVKKLKKLEKNAQKVRKEIREVKAMVSDRQTEVGNININIAHIVEFLSVPPHSCIDISFDED</sequence>
<evidence type="ECO:0000313" key="1">
    <source>
        <dbReference type="EMBL" id="EEF26493.1"/>
    </source>
</evidence>